<proteinExistence type="predicted"/>
<reference evidence="1 2" key="1">
    <citation type="journal article" date="2018" name="Sci. Rep.">
        <title>Genomic signatures of local adaptation to the degree of environmental predictability in rotifers.</title>
        <authorList>
            <person name="Franch-Gras L."/>
            <person name="Hahn C."/>
            <person name="Garcia-Roger E.M."/>
            <person name="Carmona M.J."/>
            <person name="Serra M."/>
            <person name="Gomez A."/>
        </authorList>
    </citation>
    <scope>NUCLEOTIDE SEQUENCE [LARGE SCALE GENOMIC DNA]</scope>
    <source>
        <strain evidence="1">HYR1</strain>
    </source>
</reference>
<accession>A0A3M7SNI4</accession>
<evidence type="ECO:0000313" key="1">
    <source>
        <dbReference type="EMBL" id="RNA37394.1"/>
    </source>
</evidence>
<protein>
    <submittedName>
        <fullName evidence="1">Uncharacterized protein</fullName>
    </submittedName>
</protein>
<keyword evidence="2" id="KW-1185">Reference proteome</keyword>
<dbReference type="Proteomes" id="UP000276133">
    <property type="component" value="Unassembled WGS sequence"/>
</dbReference>
<dbReference type="AlphaFoldDB" id="A0A3M7SNI4"/>
<comment type="caution">
    <text evidence="1">The sequence shown here is derived from an EMBL/GenBank/DDBJ whole genome shotgun (WGS) entry which is preliminary data.</text>
</comment>
<dbReference type="EMBL" id="REGN01001051">
    <property type="protein sequence ID" value="RNA37394.1"/>
    <property type="molecule type" value="Genomic_DNA"/>
</dbReference>
<organism evidence="1 2">
    <name type="scientific">Brachionus plicatilis</name>
    <name type="common">Marine rotifer</name>
    <name type="synonym">Brachionus muelleri</name>
    <dbReference type="NCBI Taxonomy" id="10195"/>
    <lineage>
        <taxon>Eukaryota</taxon>
        <taxon>Metazoa</taxon>
        <taxon>Spiralia</taxon>
        <taxon>Gnathifera</taxon>
        <taxon>Rotifera</taxon>
        <taxon>Eurotatoria</taxon>
        <taxon>Monogononta</taxon>
        <taxon>Pseudotrocha</taxon>
        <taxon>Ploima</taxon>
        <taxon>Brachionidae</taxon>
        <taxon>Brachionus</taxon>
    </lineage>
</organism>
<sequence>MMNGGIERAIVGCGQDRPVHYTDSFLRPLGRQAWLPNFWTAKINGQKYTGGQKSENKIKN</sequence>
<evidence type="ECO:0000313" key="2">
    <source>
        <dbReference type="Proteomes" id="UP000276133"/>
    </source>
</evidence>
<gene>
    <name evidence="1" type="ORF">BpHYR1_027547</name>
</gene>
<name>A0A3M7SNI4_BRAPC</name>